<dbReference type="AlphaFoldDB" id="A0A0C1QA45"/>
<dbReference type="PANTHER" id="PTHR43280:SF29">
    <property type="entry name" value="ARAC-FAMILY TRANSCRIPTIONAL REGULATOR"/>
    <property type="match status" value="1"/>
</dbReference>
<evidence type="ECO:0000313" key="7">
    <source>
        <dbReference type="Proteomes" id="UP000031327"/>
    </source>
</evidence>
<evidence type="ECO:0000259" key="5">
    <source>
        <dbReference type="PROSITE" id="PS01124"/>
    </source>
</evidence>
<proteinExistence type="predicted"/>
<keyword evidence="4" id="KW-0472">Membrane</keyword>
<dbReference type="PROSITE" id="PS01124">
    <property type="entry name" value="HTH_ARAC_FAMILY_2"/>
    <property type="match status" value="1"/>
</dbReference>
<dbReference type="OrthoDB" id="345413at2"/>
<feature type="transmembrane region" description="Helical" evidence="4">
    <location>
        <begin position="187"/>
        <end position="205"/>
    </location>
</feature>
<protein>
    <submittedName>
        <fullName evidence="6">AraC family transcriptional regulator</fullName>
    </submittedName>
</protein>
<keyword evidence="4" id="KW-0812">Transmembrane</keyword>
<evidence type="ECO:0000256" key="1">
    <source>
        <dbReference type="ARBA" id="ARBA00023015"/>
    </source>
</evidence>
<dbReference type="GO" id="GO:0043565">
    <property type="term" value="F:sequence-specific DNA binding"/>
    <property type="evidence" value="ECO:0007669"/>
    <property type="project" value="InterPro"/>
</dbReference>
<accession>A0A0C1QA45</accession>
<keyword evidence="2" id="KW-0238">DNA-binding</keyword>
<dbReference type="InterPro" id="IPR020449">
    <property type="entry name" value="Tscrpt_reg_AraC-type_HTH"/>
</dbReference>
<name>A0A0C1QA45_9GAMM</name>
<dbReference type="SUPFAM" id="SSF46689">
    <property type="entry name" value="Homeodomain-like"/>
    <property type="match status" value="1"/>
</dbReference>
<evidence type="ECO:0000256" key="2">
    <source>
        <dbReference type="ARBA" id="ARBA00023125"/>
    </source>
</evidence>
<dbReference type="EMBL" id="JWIC01000005">
    <property type="protein sequence ID" value="KID57526.1"/>
    <property type="molecule type" value="Genomic_DNA"/>
</dbReference>
<organism evidence="6 7">
    <name type="scientific">Pseudoalteromonas luteoviolacea</name>
    <dbReference type="NCBI Taxonomy" id="43657"/>
    <lineage>
        <taxon>Bacteria</taxon>
        <taxon>Pseudomonadati</taxon>
        <taxon>Pseudomonadota</taxon>
        <taxon>Gammaproteobacteria</taxon>
        <taxon>Alteromonadales</taxon>
        <taxon>Pseudoalteromonadaceae</taxon>
        <taxon>Pseudoalteromonas</taxon>
    </lineage>
</organism>
<feature type="transmembrane region" description="Helical" evidence="4">
    <location>
        <begin position="6"/>
        <end position="25"/>
    </location>
</feature>
<reference evidence="6 7" key="1">
    <citation type="submission" date="2014-12" db="EMBL/GenBank/DDBJ databases">
        <title>Draft Genome Sequence of Pseudoalteromonas luteoviolacea HI1.</title>
        <authorList>
            <person name="Asahina A.Y."/>
            <person name="Hadfield M.G."/>
        </authorList>
    </citation>
    <scope>NUCLEOTIDE SEQUENCE [LARGE SCALE GENOMIC DNA]</scope>
    <source>
        <strain evidence="6 7">HI1</strain>
    </source>
</reference>
<feature type="transmembrane region" description="Helical" evidence="4">
    <location>
        <begin position="32"/>
        <end position="53"/>
    </location>
</feature>
<evidence type="ECO:0000256" key="3">
    <source>
        <dbReference type="ARBA" id="ARBA00023163"/>
    </source>
</evidence>
<keyword evidence="4" id="KW-1133">Transmembrane helix</keyword>
<gene>
    <name evidence="6" type="ORF">JF50_10060</name>
</gene>
<evidence type="ECO:0000313" key="6">
    <source>
        <dbReference type="EMBL" id="KID57526.1"/>
    </source>
</evidence>
<dbReference type="PANTHER" id="PTHR43280">
    <property type="entry name" value="ARAC-FAMILY TRANSCRIPTIONAL REGULATOR"/>
    <property type="match status" value="1"/>
</dbReference>
<dbReference type="PRINTS" id="PR00032">
    <property type="entry name" value="HTHARAC"/>
</dbReference>
<dbReference type="InterPro" id="IPR009057">
    <property type="entry name" value="Homeodomain-like_sf"/>
</dbReference>
<feature type="transmembrane region" description="Helical" evidence="4">
    <location>
        <begin position="139"/>
        <end position="160"/>
    </location>
</feature>
<dbReference type="Pfam" id="PF12833">
    <property type="entry name" value="HTH_18"/>
    <property type="match status" value="1"/>
</dbReference>
<dbReference type="InterPro" id="IPR018060">
    <property type="entry name" value="HTH_AraC"/>
</dbReference>
<dbReference type="GO" id="GO:0003700">
    <property type="term" value="F:DNA-binding transcription factor activity"/>
    <property type="evidence" value="ECO:0007669"/>
    <property type="project" value="InterPro"/>
</dbReference>
<dbReference type="RefSeq" id="WP_039609297.1">
    <property type="nucleotide sequence ID" value="NZ_JWIC01000005.1"/>
</dbReference>
<sequence>MDVLDTVIYSSMWGVILLALVQAVNKPKQPQTTYLIALLFLLLIHVSGELVIYTGAYQYFPALVGMQMPVRILLGPALFFYACATMSPNLSISKKSYALAMIGPVVAIAVMLPFALGFTSAEKLALADPATRNPEHFKVALYTCIANMVVFMVFNAFYFIKALQVHASHRQQLLERFAEIESRSLDWFRVMLVLWGIVWLCYSLSYVPTLTGWKLPWLKLLPFFEAAVLLAFAQLALNQPILTKEDKGQPISVQSRIAILSQDKMDTISEALKNIMLNQQIFMDEELSLNKLSKAINVSENHISETLSQQLKTNFFQFVNGYRIAAAEKLLQETDKRVSTIQYEVGFNSKSTFNTAFKKATGLTPSLYRKQATIVTH</sequence>
<comment type="caution">
    <text evidence="6">The sequence shown here is derived from an EMBL/GenBank/DDBJ whole genome shotgun (WGS) entry which is preliminary data.</text>
</comment>
<dbReference type="Gene3D" id="1.10.10.60">
    <property type="entry name" value="Homeodomain-like"/>
    <property type="match status" value="2"/>
</dbReference>
<feature type="domain" description="HTH araC/xylS-type" evidence="5">
    <location>
        <begin position="273"/>
        <end position="371"/>
    </location>
</feature>
<dbReference type="Proteomes" id="UP000031327">
    <property type="component" value="Unassembled WGS sequence"/>
</dbReference>
<evidence type="ECO:0000256" key="4">
    <source>
        <dbReference type="SAM" id="Phobius"/>
    </source>
</evidence>
<keyword evidence="3" id="KW-0804">Transcription</keyword>
<keyword evidence="1" id="KW-0805">Transcription regulation</keyword>
<dbReference type="SMART" id="SM00342">
    <property type="entry name" value="HTH_ARAC"/>
    <property type="match status" value="1"/>
</dbReference>
<feature type="transmembrane region" description="Helical" evidence="4">
    <location>
        <begin position="96"/>
        <end position="119"/>
    </location>
</feature>
<feature type="transmembrane region" description="Helical" evidence="4">
    <location>
        <begin position="59"/>
        <end position="84"/>
    </location>
</feature>